<name>A0A844DLQ9_9FIRM</name>
<dbReference type="Proteomes" id="UP000461506">
    <property type="component" value="Unassembled WGS sequence"/>
</dbReference>
<dbReference type="EMBL" id="WKQN01000002">
    <property type="protein sequence ID" value="MSC62326.1"/>
    <property type="molecule type" value="Genomic_DNA"/>
</dbReference>
<sequence>MMMPANYSVIAENEMTYVNGGASFIDAIGAVTAPIWDLTNVKAFSTNVVTMIGNAFIGDTIHNTLGYVFGGNATKADLGTMFGKAVGADKFKAGQYGDGIAQILGSAAAIYNLGRTEVKNTAGDVKLFPAKEGPKYTIKRNGNSLEIWG</sequence>
<dbReference type="RefSeq" id="WP_154276423.1">
    <property type="nucleotide sequence ID" value="NZ_WKQN01000002.1"/>
</dbReference>
<comment type="caution">
    <text evidence="1">The sequence shown here is derived from an EMBL/GenBank/DDBJ whole genome shotgun (WGS) entry which is preliminary data.</text>
</comment>
<accession>A0A844DLQ9</accession>
<organism evidence="1 2">
    <name type="scientific">Faecalibacterium prausnitzii</name>
    <dbReference type="NCBI Taxonomy" id="853"/>
    <lineage>
        <taxon>Bacteria</taxon>
        <taxon>Bacillati</taxon>
        <taxon>Bacillota</taxon>
        <taxon>Clostridia</taxon>
        <taxon>Eubacteriales</taxon>
        <taxon>Oscillospiraceae</taxon>
        <taxon>Faecalibacterium</taxon>
    </lineage>
</organism>
<dbReference type="AlphaFoldDB" id="A0A844DLQ9"/>
<proteinExistence type="predicted"/>
<protein>
    <submittedName>
        <fullName evidence="1">Uncharacterized protein</fullName>
    </submittedName>
</protein>
<gene>
    <name evidence="1" type="ORF">GKD95_02985</name>
</gene>
<evidence type="ECO:0000313" key="2">
    <source>
        <dbReference type="Proteomes" id="UP000461506"/>
    </source>
</evidence>
<evidence type="ECO:0000313" key="1">
    <source>
        <dbReference type="EMBL" id="MSC62326.1"/>
    </source>
</evidence>
<reference evidence="1 2" key="1">
    <citation type="journal article" date="2019" name="Nat. Med.">
        <title>A library of human gut bacterial isolates paired with longitudinal multiomics data enables mechanistic microbiome research.</title>
        <authorList>
            <person name="Poyet M."/>
            <person name="Groussin M."/>
            <person name="Gibbons S.M."/>
            <person name="Avila-Pacheco J."/>
            <person name="Jiang X."/>
            <person name="Kearney S.M."/>
            <person name="Perrotta A.R."/>
            <person name="Berdy B."/>
            <person name="Zhao S."/>
            <person name="Lieberman T.D."/>
            <person name="Swanson P.K."/>
            <person name="Smith M."/>
            <person name="Roesemann S."/>
            <person name="Alexander J.E."/>
            <person name="Rich S.A."/>
            <person name="Livny J."/>
            <person name="Vlamakis H."/>
            <person name="Clish C."/>
            <person name="Bullock K."/>
            <person name="Deik A."/>
            <person name="Scott J."/>
            <person name="Pierce K.A."/>
            <person name="Xavier R.J."/>
            <person name="Alm E.J."/>
        </authorList>
    </citation>
    <scope>NUCLEOTIDE SEQUENCE [LARGE SCALE GENOMIC DNA]</scope>
    <source>
        <strain evidence="1 2">BIOML-A1</strain>
    </source>
</reference>